<evidence type="ECO:0000259" key="1">
    <source>
        <dbReference type="Pfam" id="PF13274"/>
    </source>
</evidence>
<reference evidence="2 3" key="1">
    <citation type="submission" date="2016-10" db="EMBL/GenBank/DDBJ databases">
        <authorList>
            <person name="Varghese N."/>
            <person name="Submissions S."/>
        </authorList>
    </citation>
    <scope>NUCLEOTIDE SEQUENCE [LARGE SCALE GENOMIC DNA]</scope>
    <source>
        <strain evidence="2 3">DSM 14526</strain>
    </source>
</reference>
<feature type="domain" description="Antitoxin SocA-like Panacea" evidence="1">
    <location>
        <begin position="30"/>
        <end position="118"/>
    </location>
</feature>
<evidence type="ECO:0000313" key="3">
    <source>
        <dbReference type="Proteomes" id="UP000199042"/>
    </source>
</evidence>
<comment type="caution">
    <text evidence="2">The sequence shown here is derived from an EMBL/GenBank/DDBJ whole genome shotgun (WGS) entry which is preliminary data.</text>
</comment>
<dbReference type="RefSeq" id="WP_093114556.1">
    <property type="nucleotide sequence ID" value="NZ_FNQH01000003.1"/>
</dbReference>
<dbReference type="AlphaFoldDB" id="A0AB38A0E5"/>
<sequence length="189" mass="22298">MPKVSQLASYLVYSYENHTGARFGDNELRLQTMLYFAQRECLAVVGVPLFEGSFEGWEEGPVLPELHFFFEEGYDPFEPLEMKKLTEREQFILDRVVFAYGQYEGWYLSDLARRETSWRNSRPSVAEEVTEPKLLELADIREDAKKVRIYDTLFDVYLDELEEFEGGCWNHERNASLYWGHREDPICLP</sequence>
<gene>
    <name evidence="2" type="ORF">SAMN04488525_103240</name>
</gene>
<dbReference type="Pfam" id="PF13274">
    <property type="entry name" value="SocA_Panacea"/>
    <property type="match status" value="1"/>
</dbReference>
<keyword evidence="3" id="KW-1185">Reference proteome</keyword>
<accession>A0AB38A0E5</accession>
<dbReference type="Proteomes" id="UP000199042">
    <property type="component" value="Unassembled WGS sequence"/>
</dbReference>
<organism evidence="2 3">
    <name type="scientific">Trichococcus collinsii</name>
    <dbReference type="NCBI Taxonomy" id="157076"/>
    <lineage>
        <taxon>Bacteria</taxon>
        <taxon>Bacillati</taxon>
        <taxon>Bacillota</taxon>
        <taxon>Bacilli</taxon>
        <taxon>Lactobacillales</taxon>
        <taxon>Carnobacteriaceae</taxon>
        <taxon>Trichococcus</taxon>
    </lineage>
</organism>
<proteinExistence type="predicted"/>
<dbReference type="EMBL" id="FNQH01000003">
    <property type="protein sequence ID" value="SEA49290.1"/>
    <property type="molecule type" value="Genomic_DNA"/>
</dbReference>
<name>A0AB38A0E5_9LACT</name>
<protein>
    <recommendedName>
        <fullName evidence="1">Antitoxin SocA-like Panacea domain-containing protein</fullName>
    </recommendedName>
</protein>
<evidence type="ECO:0000313" key="2">
    <source>
        <dbReference type="EMBL" id="SEA49290.1"/>
    </source>
</evidence>
<dbReference type="InterPro" id="IPR025272">
    <property type="entry name" value="SocA_Panacea"/>
</dbReference>